<feature type="domain" description="DUF3298" evidence="2">
    <location>
        <begin position="190"/>
        <end position="267"/>
    </location>
</feature>
<dbReference type="Proteomes" id="UP000184404">
    <property type="component" value="Unassembled WGS sequence"/>
</dbReference>
<name>A0A1M5ALT3_9FIRM</name>
<dbReference type="InterPro" id="IPR037126">
    <property type="entry name" value="PdaC/RsiV-like_sf"/>
</dbReference>
<dbReference type="InterPro" id="IPR021729">
    <property type="entry name" value="DUF3298"/>
</dbReference>
<reference evidence="3 4" key="1">
    <citation type="submission" date="2016-11" db="EMBL/GenBank/DDBJ databases">
        <authorList>
            <person name="Jaros S."/>
            <person name="Januszkiewicz K."/>
            <person name="Wedrychowicz H."/>
        </authorList>
    </citation>
    <scope>NUCLEOTIDE SEQUENCE [LARGE SCALE GENOMIC DNA]</scope>
    <source>
        <strain evidence="3 4">DSM 10502</strain>
    </source>
</reference>
<dbReference type="RefSeq" id="WP_072936460.1">
    <property type="nucleotide sequence ID" value="NZ_FQUG01000013.1"/>
</dbReference>
<organism evidence="3 4">
    <name type="scientific">Schwartzia succinivorans DSM 10502</name>
    <dbReference type="NCBI Taxonomy" id="1123243"/>
    <lineage>
        <taxon>Bacteria</taxon>
        <taxon>Bacillati</taxon>
        <taxon>Bacillota</taxon>
        <taxon>Negativicutes</taxon>
        <taxon>Selenomonadales</taxon>
        <taxon>Selenomonadaceae</taxon>
        <taxon>Schwartzia</taxon>
    </lineage>
</organism>
<feature type="chain" id="PRO_5039320272" description="DUF3298 domain-containing protein" evidence="1">
    <location>
        <begin position="20"/>
        <end position="287"/>
    </location>
</feature>
<dbReference type="EMBL" id="FQUG01000013">
    <property type="protein sequence ID" value="SHF31209.1"/>
    <property type="molecule type" value="Genomic_DNA"/>
</dbReference>
<dbReference type="Pfam" id="PF11738">
    <property type="entry name" value="DUF3298"/>
    <property type="match status" value="1"/>
</dbReference>
<evidence type="ECO:0000259" key="2">
    <source>
        <dbReference type="Pfam" id="PF11738"/>
    </source>
</evidence>
<evidence type="ECO:0000313" key="4">
    <source>
        <dbReference type="Proteomes" id="UP000184404"/>
    </source>
</evidence>
<accession>A0A1M5ALT3</accession>
<dbReference type="AlphaFoldDB" id="A0A1M5ALT3"/>
<sequence length="287" mass="32664">MWKKVLAAGSAVFALGFLAPIDSGCSIVWSTASCEEGMQLKAPDGLEYSTPLAYDSIVQRTELKHDDRVIMTGRTYEVELAVQSARKFPKLQRALERLATDNWAYMHKMMKYWEPDLVEQYNARKADGWFSDGSTPPFCYELKFSGLRADTTVFSCVGEEFIFLGGAHPVTYYRGHVFDTKSGQELNLDDIFETTEGLAEIIVHETTAQCREQTKMIDKKETVKKVQKMIDDHKLQYGMTEEALVVYFGSYAIGPYAMGTMEVKLPYTKYMNMFNNKYVFYGEKAKG</sequence>
<dbReference type="Gene3D" id="3.90.640.20">
    <property type="entry name" value="Heat-shock cognate protein, ATPase"/>
    <property type="match status" value="1"/>
</dbReference>
<dbReference type="Gene3D" id="3.30.565.40">
    <property type="entry name" value="Fervidobacterium nodosum Rt17-B1 like"/>
    <property type="match status" value="1"/>
</dbReference>
<dbReference type="OrthoDB" id="5637at2"/>
<gene>
    <name evidence="3" type="ORF">SAMN02745190_02363</name>
</gene>
<dbReference type="PROSITE" id="PS51257">
    <property type="entry name" value="PROKAR_LIPOPROTEIN"/>
    <property type="match status" value="1"/>
</dbReference>
<keyword evidence="1" id="KW-0732">Signal</keyword>
<feature type="signal peptide" evidence="1">
    <location>
        <begin position="1"/>
        <end position="19"/>
    </location>
</feature>
<proteinExistence type="predicted"/>
<dbReference type="STRING" id="1123243.SAMN02745190_02363"/>
<keyword evidence="4" id="KW-1185">Reference proteome</keyword>
<evidence type="ECO:0000256" key="1">
    <source>
        <dbReference type="SAM" id="SignalP"/>
    </source>
</evidence>
<evidence type="ECO:0000313" key="3">
    <source>
        <dbReference type="EMBL" id="SHF31209.1"/>
    </source>
</evidence>
<protein>
    <recommendedName>
        <fullName evidence="2">DUF3298 domain-containing protein</fullName>
    </recommendedName>
</protein>